<dbReference type="AlphaFoldDB" id="A0A8B6F1Y0"/>
<dbReference type="EMBL" id="UYJE01006149">
    <property type="protein sequence ID" value="VDI43375.1"/>
    <property type="molecule type" value="Genomic_DNA"/>
</dbReference>
<proteinExistence type="predicted"/>
<dbReference type="OrthoDB" id="6130545at2759"/>
<name>A0A8B6F1Y0_MYTGA</name>
<evidence type="ECO:0000313" key="2">
    <source>
        <dbReference type="EMBL" id="VDI43375.1"/>
    </source>
</evidence>
<dbReference type="InterPro" id="IPR007889">
    <property type="entry name" value="HTH_Psq"/>
</dbReference>
<protein>
    <recommendedName>
        <fullName evidence="1">HTH psq-type domain-containing protein</fullName>
    </recommendedName>
</protein>
<organism evidence="2 3">
    <name type="scientific">Mytilus galloprovincialis</name>
    <name type="common">Mediterranean mussel</name>
    <dbReference type="NCBI Taxonomy" id="29158"/>
    <lineage>
        <taxon>Eukaryota</taxon>
        <taxon>Metazoa</taxon>
        <taxon>Spiralia</taxon>
        <taxon>Lophotrochozoa</taxon>
        <taxon>Mollusca</taxon>
        <taxon>Bivalvia</taxon>
        <taxon>Autobranchia</taxon>
        <taxon>Pteriomorphia</taxon>
        <taxon>Mytilida</taxon>
        <taxon>Mytiloidea</taxon>
        <taxon>Mytilidae</taxon>
        <taxon>Mytilinae</taxon>
        <taxon>Mytilus</taxon>
    </lineage>
</organism>
<sequence>MYKRYDEMSLLRAVEAVVTGHFLQKSRDKKNKLQYRKKYSEETLLKALDSVITGVMSQTGAAKYYGVPQQTIFSRLKKMRSYPGAQD</sequence>
<evidence type="ECO:0000259" key="1">
    <source>
        <dbReference type="Pfam" id="PF05225"/>
    </source>
</evidence>
<reference evidence="2" key="1">
    <citation type="submission" date="2018-11" db="EMBL/GenBank/DDBJ databases">
        <authorList>
            <person name="Alioto T."/>
            <person name="Alioto T."/>
        </authorList>
    </citation>
    <scope>NUCLEOTIDE SEQUENCE</scope>
</reference>
<dbReference type="Gene3D" id="1.10.10.60">
    <property type="entry name" value="Homeodomain-like"/>
    <property type="match status" value="1"/>
</dbReference>
<dbReference type="InterPro" id="IPR009057">
    <property type="entry name" value="Homeodomain-like_sf"/>
</dbReference>
<accession>A0A8B6F1Y0</accession>
<comment type="caution">
    <text evidence="2">The sequence shown here is derived from an EMBL/GenBank/DDBJ whole genome shotgun (WGS) entry which is preliminary data.</text>
</comment>
<evidence type="ECO:0000313" key="3">
    <source>
        <dbReference type="Proteomes" id="UP000596742"/>
    </source>
</evidence>
<feature type="domain" description="HTH psq-type" evidence="1">
    <location>
        <begin position="40"/>
        <end position="77"/>
    </location>
</feature>
<dbReference type="GO" id="GO:0003677">
    <property type="term" value="F:DNA binding"/>
    <property type="evidence" value="ECO:0007669"/>
    <property type="project" value="InterPro"/>
</dbReference>
<keyword evidence="3" id="KW-1185">Reference proteome</keyword>
<gene>
    <name evidence="2" type="ORF">MGAL_10B086370</name>
</gene>
<dbReference type="Pfam" id="PF05225">
    <property type="entry name" value="HTH_psq"/>
    <property type="match status" value="1"/>
</dbReference>
<dbReference type="SUPFAM" id="SSF46689">
    <property type="entry name" value="Homeodomain-like"/>
    <property type="match status" value="1"/>
</dbReference>
<dbReference type="Proteomes" id="UP000596742">
    <property type="component" value="Unassembled WGS sequence"/>
</dbReference>